<feature type="domain" description="NADPH-dependent FMN reductase-like" evidence="1">
    <location>
        <begin position="2"/>
        <end position="134"/>
    </location>
</feature>
<proteinExistence type="predicted"/>
<dbReference type="InterPro" id="IPR005025">
    <property type="entry name" value="FMN_Rdtase-like_dom"/>
</dbReference>
<protein>
    <submittedName>
        <fullName evidence="2">NAD(P)H-dependent FMN reductase</fullName>
    </submittedName>
</protein>
<dbReference type="GO" id="GO:0010181">
    <property type="term" value="F:FMN binding"/>
    <property type="evidence" value="ECO:0007669"/>
    <property type="project" value="TreeGrafter"/>
</dbReference>
<dbReference type="InterPro" id="IPR050712">
    <property type="entry name" value="NAD(P)H-dep_reductase"/>
</dbReference>
<dbReference type="PANTHER" id="PTHR30543:SF21">
    <property type="entry name" value="NAD(P)H-DEPENDENT FMN REDUCTASE LOT6"/>
    <property type="match status" value="1"/>
</dbReference>
<name>A0A840IXH1_9PSEU</name>
<dbReference type="PANTHER" id="PTHR30543">
    <property type="entry name" value="CHROMATE REDUCTASE"/>
    <property type="match status" value="1"/>
</dbReference>
<dbReference type="Proteomes" id="UP000581769">
    <property type="component" value="Unassembled WGS sequence"/>
</dbReference>
<reference evidence="2 3" key="1">
    <citation type="submission" date="2020-08" db="EMBL/GenBank/DDBJ databases">
        <title>Sequencing the genomes of 1000 actinobacteria strains.</title>
        <authorList>
            <person name="Klenk H.-P."/>
        </authorList>
    </citation>
    <scope>NUCLEOTIDE SEQUENCE [LARGE SCALE GENOMIC DNA]</scope>
    <source>
        <strain evidence="2 3">DSM 45859</strain>
    </source>
</reference>
<evidence type="ECO:0000313" key="3">
    <source>
        <dbReference type="Proteomes" id="UP000581769"/>
    </source>
</evidence>
<sequence length="187" mass="19651">MILLISGSLRAGSGNSAVLGTATEFGDARIYDGMDGLPHFNPDHDREPLPAAVVSLREEIRAADAVLFCTPEYAGGLPGAFKNLLDWTIGGGELYGKPVAWINASSVAAPTGGADAHESLRKVLTYAGTRIIDEACARIPVPRDAVADGRVIAPDLRDRIAAVVRRLAESATPASRSANGQRPPRPE</sequence>
<evidence type="ECO:0000313" key="2">
    <source>
        <dbReference type="EMBL" id="MBB4687521.1"/>
    </source>
</evidence>
<dbReference type="RefSeq" id="WP_184782317.1">
    <property type="nucleotide sequence ID" value="NZ_JACHMG010000001.1"/>
</dbReference>
<dbReference type="EMBL" id="JACHMG010000001">
    <property type="protein sequence ID" value="MBB4687521.1"/>
    <property type="molecule type" value="Genomic_DNA"/>
</dbReference>
<organism evidence="2 3">
    <name type="scientific">Amycolatopsis jiangsuensis</name>
    <dbReference type="NCBI Taxonomy" id="1181879"/>
    <lineage>
        <taxon>Bacteria</taxon>
        <taxon>Bacillati</taxon>
        <taxon>Actinomycetota</taxon>
        <taxon>Actinomycetes</taxon>
        <taxon>Pseudonocardiales</taxon>
        <taxon>Pseudonocardiaceae</taxon>
        <taxon>Amycolatopsis</taxon>
    </lineage>
</organism>
<dbReference type="Pfam" id="PF03358">
    <property type="entry name" value="FMN_red"/>
    <property type="match status" value="1"/>
</dbReference>
<dbReference type="InterPro" id="IPR029039">
    <property type="entry name" value="Flavoprotein-like_sf"/>
</dbReference>
<keyword evidence="3" id="KW-1185">Reference proteome</keyword>
<accession>A0A840IXH1</accession>
<dbReference type="Gene3D" id="3.40.50.360">
    <property type="match status" value="1"/>
</dbReference>
<comment type="caution">
    <text evidence="2">The sequence shown here is derived from an EMBL/GenBank/DDBJ whole genome shotgun (WGS) entry which is preliminary data.</text>
</comment>
<gene>
    <name evidence="2" type="ORF">BJY18_005006</name>
</gene>
<dbReference type="SUPFAM" id="SSF52218">
    <property type="entry name" value="Flavoproteins"/>
    <property type="match status" value="1"/>
</dbReference>
<dbReference type="GO" id="GO:0016491">
    <property type="term" value="F:oxidoreductase activity"/>
    <property type="evidence" value="ECO:0007669"/>
    <property type="project" value="InterPro"/>
</dbReference>
<dbReference type="GO" id="GO:0005829">
    <property type="term" value="C:cytosol"/>
    <property type="evidence" value="ECO:0007669"/>
    <property type="project" value="TreeGrafter"/>
</dbReference>
<evidence type="ECO:0000259" key="1">
    <source>
        <dbReference type="Pfam" id="PF03358"/>
    </source>
</evidence>
<dbReference type="AlphaFoldDB" id="A0A840IXH1"/>